<dbReference type="PRINTS" id="PR00722">
    <property type="entry name" value="CHYMOTRYPSIN"/>
</dbReference>
<dbReference type="PROSITE" id="PS50240">
    <property type="entry name" value="TRYPSIN_DOM"/>
    <property type="match status" value="1"/>
</dbReference>
<feature type="signal peptide" evidence="1">
    <location>
        <begin position="1"/>
        <end position="24"/>
    </location>
</feature>
<dbReference type="PANTHER" id="PTHR24260:SF132">
    <property type="entry name" value="PEPTIDASE S1 DOMAIN-CONTAINING PROTEIN"/>
    <property type="match status" value="1"/>
</dbReference>
<reference evidence="3" key="1">
    <citation type="submission" date="2021-01" db="EMBL/GenBank/DDBJ databases">
        <title>Whole genome shotgun sequence of Actinoplanes cyaneus NBRC 14990.</title>
        <authorList>
            <person name="Komaki H."/>
            <person name="Tamura T."/>
        </authorList>
    </citation>
    <scope>NUCLEOTIDE SEQUENCE</scope>
    <source>
        <strain evidence="3">NBRC 14990</strain>
    </source>
</reference>
<dbReference type="RefSeq" id="WP_203746020.1">
    <property type="nucleotide sequence ID" value="NZ_BAAAUC010000008.1"/>
</dbReference>
<name>A0A919M9S7_9ACTN</name>
<dbReference type="EMBL" id="BOMH01000041">
    <property type="protein sequence ID" value="GID67849.1"/>
    <property type="molecule type" value="Genomic_DNA"/>
</dbReference>
<dbReference type="AlphaFoldDB" id="A0A919M9S7"/>
<dbReference type="InterPro" id="IPR009003">
    <property type="entry name" value="Peptidase_S1_PA"/>
</dbReference>
<dbReference type="Pfam" id="PF00089">
    <property type="entry name" value="Trypsin"/>
    <property type="match status" value="1"/>
</dbReference>
<dbReference type="InterPro" id="IPR001254">
    <property type="entry name" value="Trypsin_dom"/>
</dbReference>
<dbReference type="GO" id="GO:0006508">
    <property type="term" value="P:proteolysis"/>
    <property type="evidence" value="ECO:0007669"/>
    <property type="project" value="InterPro"/>
</dbReference>
<dbReference type="GO" id="GO:0004252">
    <property type="term" value="F:serine-type endopeptidase activity"/>
    <property type="evidence" value="ECO:0007669"/>
    <property type="project" value="InterPro"/>
</dbReference>
<proteinExistence type="predicted"/>
<dbReference type="PROSITE" id="PS00134">
    <property type="entry name" value="TRYPSIN_HIS"/>
    <property type="match status" value="1"/>
</dbReference>
<dbReference type="Proteomes" id="UP000619479">
    <property type="component" value="Unassembled WGS sequence"/>
</dbReference>
<gene>
    <name evidence="3" type="ORF">Acy02nite_57300</name>
</gene>
<evidence type="ECO:0000313" key="3">
    <source>
        <dbReference type="EMBL" id="GID67849.1"/>
    </source>
</evidence>
<feature type="chain" id="PRO_5037529553" description="Peptidase S1 domain-containing protein" evidence="1">
    <location>
        <begin position="25"/>
        <end position="374"/>
    </location>
</feature>
<feature type="domain" description="Peptidase S1" evidence="2">
    <location>
        <begin position="28"/>
        <end position="279"/>
    </location>
</feature>
<dbReference type="InterPro" id="IPR001314">
    <property type="entry name" value="Peptidase_S1A"/>
</dbReference>
<dbReference type="Gene3D" id="2.40.10.10">
    <property type="entry name" value="Trypsin-like serine proteases"/>
    <property type="match status" value="1"/>
</dbReference>
<evidence type="ECO:0000259" key="2">
    <source>
        <dbReference type="PROSITE" id="PS50240"/>
    </source>
</evidence>
<accession>A0A919M9S7</accession>
<dbReference type="PANTHER" id="PTHR24260">
    <property type="match status" value="1"/>
</dbReference>
<dbReference type="SMART" id="SM00020">
    <property type="entry name" value="Tryp_SPc"/>
    <property type="match status" value="1"/>
</dbReference>
<protein>
    <recommendedName>
        <fullName evidence="2">Peptidase S1 domain-containing protein</fullName>
    </recommendedName>
</protein>
<dbReference type="InterPro" id="IPR043504">
    <property type="entry name" value="Peptidase_S1_PA_chymotrypsin"/>
</dbReference>
<keyword evidence="1" id="KW-0732">Signal</keyword>
<evidence type="ECO:0000313" key="4">
    <source>
        <dbReference type="Proteomes" id="UP000619479"/>
    </source>
</evidence>
<keyword evidence="4" id="KW-1185">Reference proteome</keyword>
<evidence type="ECO:0000256" key="1">
    <source>
        <dbReference type="SAM" id="SignalP"/>
    </source>
</evidence>
<comment type="caution">
    <text evidence="3">The sequence shown here is derived from an EMBL/GenBank/DDBJ whole genome shotgun (WGS) entry which is preliminary data.</text>
</comment>
<sequence length="374" mass="38112">MSIFSRAAIAAGLAASIVAGTAGAAAAMSGGAAVTDPTTAPWVATLAMTGDAPLLQRAGCGGALIAPDRVLTAAHCVDGIDPSRTEVHVGARVLSSEPGRTRGIRGISALPGYRILPSPVDPARTDFSSARRDLAVVLLDAPVTEVVPLRIAVRRPAAGTAVAFFAHGTTGIAGPDSYRNDVLHRGDLTVLDDAACRDATPATVDGASVRCAADPATPPVTGCYQDSGSPLVQTVNGVPRLTGVFSFGGETAGKECGQPSPLYFADPVAFRAWAHLPVLPAQPYPSAVPRVSLTGDTARCTAPAWDLSRGLPPSRITFQWATVTVYGPFVIPTPIEGATSRTLRLGPGQAVTSLACLVTATNAGGVTTTMSDTR</sequence>
<dbReference type="InterPro" id="IPR018114">
    <property type="entry name" value="TRYPSIN_HIS"/>
</dbReference>
<dbReference type="SUPFAM" id="SSF50494">
    <property type="entry name" value="Trypsin-like serine proteases"/>
    <property type="match status" value="1"/>
</dbReference>
<dbReference type="InterPro" id="IPR051333">
    <property type="entry name" value="CLIP_Serine_Protease"/>
</dbReference>
<organism evidence="3 4">
    <name type="scientific">Actinoplanes cyaneus</name>
    <dbReference type="NCBI Taxonomy" id="52696"/>
    <lineage>
        <taxon>Bacteria</taxon>
        <taxon>Bacillati</taxon>
        <taxon>Actinomycetota</taxon>
        <taxon>Actinomycetes</taxon>
        <taxon>Micromonosporales</taxon>
        <taxon>Micromonosporaceae</taxon>
        <taxon>Actinoplanes</taxon>
    </lineage>
</organism>